<dbReference type="InterPro" id="IPR052517">
    <property type="entry name" value="GlcG_carb_metab_protein"/>
</dbReference>
<protein>
    <recommendedName>
        <fullName evidence="3">Heme-binding protein</fullName>
    </recommendedName>
</protein>
<evidence type="ECO:0008006" key="3">
    <source>
        <dbReference type="Google" id="ProtNLM"/>
    </source>
</evidence>
<dbReference type="PANTHER" id="PTHR34309:SF1">
    <property type="entry name" value="PROTEIN GLCG"/>
    <property type="match status" value="1"/>
</dbReference>
<evidence type="ECO:0000313" key="1">
    <source>
        <dbReference type="EMBL" id="PSJ59547.1"/>
    </source>
</evidence>
<dbReference type="Proteomes" id="UP000241229">
    <property type="component" value="Unassembled WGS sequence"/>
</dbReference>
<dbReference type="InterPro" id="IPR005624">
    <property type="entry name" value="PduO/GlcC-like"/>
</dbReference>
<dbReference type="SUPFAM" id="SSF143744">
    <property type="entry name" value="GlcG-like"/>
    <property type="match status" value="1"/>
</dbReference>
<dbReference type="OrthoDB" id="9815788at2"/>
<dbReference type="RefSeq" id="WP_106772622.1">
    <property type="nucleotide sequence ID" value="NZ_PXYK01000011.1"/>
</dbReference>
<dbReference type="InterPro" id="IPR038084">
    <property type="entry name" value="PduO/GlcC-like_sf"/>
</dbReference>
<gene>
    <name evidence="1" type="ORF">C7I84_12990</name>
</gene>
<dbReference type="AlphaFoldDB" id="A0A2P7SAP7"/>
<accession>A0A2P7SAP7</accession>
<dbReference type="PANTHER" id="PTHR34309">
    <property type="entry name" value="SLR1406 PROTEIN"/>
    <property type="match status" value="1"/>
</dbReference>
<dbReference type="Gene3D" id="3.30.450.150">
    <property type="entry name" value="Haem-degrading domain"/>
    <property type="match status" value="1"/>
</dbReference>
<proteinExistence type="predicted"/>
<name>A0A2P7SAP7_9HYPH</name>
<keyword evidence="2" id="KW-1185">Reference proteome</keyword>
<sequence>MLATKTALTIEAAKAIATACEKAAKERNLKLVIAIVDDGGHLVLLHRDDGAQVGSVEIATLKARTAVLFKRPTKAFQDVVEGQGRYALLCIPNGIPLDGGVLLEAGGEIIGAIGVSGESDEEDGDIGRIGAAVLEG</sequence>
<dbReference type="Pfam" id="PF03928">
    <property type="entry name" value="HbpS-like"/>
    <property type="match status" value="1"/>
</dbReference>
<organism evidence="1 2">
    <name type="scientific">Kumtagia ephedrae</name>
    <dbReference type="NCBI Taxonomy" id="2116701"/>
    <lineage>
        <taxon>Bacteria</taxon>
        <taxon>Pseudomonadati</taxon>
        <taxon>Pseudomonadota</taxon>
        <taxon>Alphaproteobacteria</taxon>
        <taxon>Hyphomicrobiales</taxon>
        <taxon>Phyllobacteriaceae</taxon>
        <taxon>Kumtagia</taxon>
    </lineage>
</organism>
<comment type="caution">
    <text evidence="1">The sequence shown here is derived from an EMBL/GenBank/DDBJ whole genome shotgun (WGS) entry which is preliminary data.</text>
</comment>
<dbReference type="EMBL" id="PXYK01000011">
    <property type="protein sequence ID" value="PSJ59547.1"/>
    <property type="molecule type" value="Genomic_DNA"/>
</dbReference>
<evidence type="ECO:0000313" key="2">
    <source>
        <dbReference type="Proteomes" id="UP000241229"/>
    </source>
</evidence>
<reference evidence="1 2" key="1">
    <citation type="submission" date="2018-03" db="EMBL/GenBank/DDBJ databases">
        <title>The draft genome of Mesorhizobium sp. 6GN-30.</title>
        <authorList>
            <person name="Liu L."/>
            <person name="Li L."/>
            <person name="Wang T."/>
            <person name="Zhang X."/>
            <person name="Liang L."/>
        </authorList>
    </citation>
    <scope>NUCLEOTIDE SEQUENCE [LARGE SCALE GENOMIC DNA]</scope>
    <source>
        <strain evidence="1 2">6GN30</strain>
    </source>
</reference>